<dbReference type="Ensembl" id="ENSGMOT00000032857.1">
    <property type="protein sequence ID" value="ENSGMOP00000029500.1"/>
    <property type="gene ID" value="ENSGMOG00000016183.2"/>
</dbReference>
<evidence type="ECO:0000256" key="1">
    <source>
        <dbReference type="ARBA" id="ARBA00007381"/>
    </source>
</evidence>
<dbReference type="PANTHER" id="PTHR19375">
    <property type="entry name" value="HEAT SHOCK PROTEIN 70KDA"/>
    <property type="match status" value="1"/>
</dbReference>
<protein>
    <submittedName>
        <fullName evidence="7">Heat shock protein 8</fullName>
    </submittedName>
</protein>
<evidence type="ECO:0000313" key="7">
    <source>
        <dbReference type="Ensembl" id="ENSGMOP00000029500.1"/>
    </source>
</evidence>
<evidence type="ECO:0000256" key="5">
    <source>
        <dbReference type="RuleBase" id="RU003322"/>
    </source>
</evidence>
<evidence type="ECO:0000256" key="3">
    <source>
        <dbReference type="ARBA" id="ARBA00022840"/>
    </source>
</evidence>
<dbReference type="FunFam" id="3.30.420.40:FF:000135">
    <property type="entry name" value="Heat shock cognate 71 kDa protein"/>
    <property type="match status" value="1"/>
</dbReference>
<evidence type="ECO:0000256" key="6">
    <source>
        <dbReference type="SAM" id="MobiDB-lite"/>
    </source>
</evidence>
<dbReference type="Gene3D" id="2.60.34.10">
    <property type="entry name" value="Substrate Binding Domain Of DNAk, Chain A, domain 1"/>
    <property type="match status" value="1"/>
</dbReference>
<dbReference type="FunFam" id="3.30.420.40:FF:000172">
    <property type="entry name" value="Heat shock 70 kDa protein"/>
    <property type="match status" value="1"/>
</dbReference>
<comment type="similarity">
    <text evidence="1 5">Belongs to the heat shock protein 70 family.</text>
</comment>
<dbReference type="GeneTree" id="ENSGT00950000183206"/>
<feature type="compositionally biased region" description="Gly residues" evidence="6">
    <location>
        <begin position="647"/>
        <end position="673"/>
    </location>
</feature>
<name>A0A8C5ABZ8_GADMO</name>
<dbReference type="PROSITE" id="PS00297">
    <property type="entry name" value="HSP70_1"/>
    <property type="match status" value="1"/>
</dbReference>
<dbReference type="FunFam" id="3.30.30.30:FF:000001">
    <property type="entry name" value="heat shock 70 kDa protein-like"/>
    <property type="match status" value="1"/>
</dbReference>
<dbReference type="InterPro" id="IPR043129">
    <property type="entry name" value="ATPase_NBD"/>
</dbReference>
<dbReference type="Gene3D" id="3.30.420.40">
    <property type="match status" value="2"/>
</dbReference>
<dbReference type="Pfam" id="PF00012">
    <property type="entry name" value="HSP70"/>
    <property type="match status" value="1"/>
</dbReference>
<dbReference type="GO" id="GO:0005524">
    <property type="term" value="F:ATP binding"/>
    <property type="evidence" value="ECO:0007669"/>
    <property type="project" value="UniProtKB-KW"/>
</dbReference>
<feature type="region of interest" description="Disordered" evidence="6">
    <location>
        <begin position="647"/>
        <end position="681"/>
    </location>
</feature>
<keyword evidence="2 5" id="KW-0547">Nucleotide-binding</keyword>
<gene>
    <name evidence="7" type="primary">LOC115546994</name>
</gene>
<organism evidence="7 8">
    <name type="scientific">Gadus morhua</name>
    <name type="common">Atlantic cod</name>
    <dbReference type="NCBI Taxonomy" id="8049"/>
    <lineage>
        <taxon>Eukaryota</taxon>
        <taxon>Metazoa</taxon>
        <taxon>Chordata</taxon>
        <taxon>Craniata</taxon>
        <taxon>Vertebrata</taxon>
        <taxon>Euteleostomi</taxon>
        <taxon>Actinopterygii</taxon>
        <taxon>Neopterygii</taxon>
        <taxon>Teleostei</taxon>
        <taxon>Neoteleostei</taxon>
        <taxon>Acanthomorphata</taxon>
        <taxon>Zeiogadaria</taxon>
        <taxon>Gadariae</taxon>
        <taxon>Gadiformes</taxon>
        <taxon>Gadoidei</taxon>
        <taxon>Gadidae</taxon>
        <taxon>Gadus</taxon>
    </lineage>
</organism>
<dbReference type="InterPro" id="IPR029048">
    <property type="entry name" value="HSP70_C_sf"/>
</dbReference>
<dbReference type="FunFam" id="3.30.420.40:FF:000026">
    <property type="entry name" value="Heat shock protein 70"/>
    <property type="match status" value="1"/>
</dbReference>
<evidence type="ECO:0000313" key="8">
    <source>
        <dbReference type="Proteomes" id="UP000694546"/>
    </source>
</evidence>
<reference evidence="7" key="2">
    <citation type="submission" date="2025-09" db="UniProtKB">
        <authorList>
            <consortium name="Ensembl"/>
        </authorList>
    </citation>
    <scope>IDENTIFICATION</scope>
</reference>
<dbReference type="FunFam" id="1.20.1270.10:FF:000003">
    <property type="entry name" value="heat shock cognate 71 kDa protein-like"/>
    <property type="match status" value="1"/>
</dbReference>
<evidence type="ECO:0000256" key="4">
    <source>
        <dbReference type="ARBA" id="ARBA00023016"/>
    </source>
</evidence>
<keyword evidence="4" id="KW-0346">Stress response</keyword>
<dbReference type="CDD" id="cd10233">
    <property type="entry name" value="ASKHA_NBD_HSP70_HSPA1"/>
    <property type="match status" value="1"/>
</dbReference>
<dbReference type="SUPFAM" id="SSF100920">
    <property type="entry name" value="Heat shock protein 70kD (HSP70), peptide-binding domain"/>
    <property type="match status" value="1"/>
</dbReference>
<dbReference type="FunFam" id="3.90.640.10:FF:000134">
    <property type="entry name" value="Heat shock cognate 71 kDa protein"/>
    <property type="match status" value="1"/>
</dbReference>
<evidence type="ECO:0000256" key="2">
    <source>
        <dbReference type="ARBA" id="ARBA00022741"/>
    </source>
</evidence>
<dbReference type="FunFam" id="2.60.34.10:FF:000002">
    <property type="entry name" value="Heat shock 70 kDa"/>
    <property type="match status" value="1"/>
</dbReference>
<dbReference type="InterPro" id="IPR029047">
    <property type="entry name" value="HSP70_peptide-bd_sf"/>
</dbReference>
<dbReference type="PRINTS" id="PR00301">
    <property type="entry name" value="HEATSHOCK70"/>
</dbReference>
<accession>A0A8C5ABZ8</accession>
<dbReference type="SUPFAM" id="SSF100934">
    <property type="entry name" value="Heat shock protein 70kD (HSP70), C-terminal subdomain"/>
    <property type="match status" value="1"/>
</dbReference>
<dbReference type="GO" id="GO:0140662">
    <property type="term" value="F:ATP-dependent protein folding chaperone"/>
    <property type="evidence" value="ECO:0007669"/>
    <property type="project" value="InterPro"/>
</dbReference>
<dbReference type="FunFam" id="3.30.420.40:FF:000028">
    <property type="entry name" value="heat shock 70 kDa protein-like"/>
    <property type="match status" value="1"/>
</dbReference>
<sequence>IALKGLRMCAVEWGFLQNVLEQGSSHMVDAYNVGPAVGIDLGTTYSCVGVFQHGKVEIIANDQGNRTTPSYVAFTDSERLIGDAAKNQVAMNPTNTVFDAKRLIGRRFDDAVVQSDMKHWPFEVINDNTRPKVQVEYKGETKSFYPEEVSSMVLVKMKEIAEAYLGKTVNNAVVTVPAYFNDSQRQATKDAGTISGLNVLRIINEPTAAAIAYGLDKKVGAERNVLIFDLGGGTFDVSILTIEDGIFEVKSTAGDTHLGGEDFDNRMVNHFIAEFKRKYKKDISDNKRAVRRLRTACERAKRTLSSSTQASIEIDSLYEGVDFYTSITRARFEELNADLFRGTLDPVEKSLRDAKMDKGQVHDIVLVGGSTRIPKIQKLLQDYFNGKELNKSINPDEAVAYGAAVQAAILSGDKSENVQDLLLLDVTPLSLGIETAGGVMTVLIKRNTTIPTKQTQTFTTYSDNQPGVLIQVYEGERAMTRDNNLLGKFELTGIPPAPRGVPQIEVTFDIDANGIMNVSAADKSTGKENKITITNDKGRLSKEDIERMVQDAEKYKNEDDVQRDKVSSKNSLESYAFNMKSTVEDEKLTGKISDEDKQKIMEKCNEVISWLDKNQTAEKEEYEHQQKELEKVCNPIVTKLYQGAGGMPGGMPDGMPGGFPGAGGAAPGGGGSSGPTIEEVD</sequence>
<dbReference type="Gene3D" id="3.90.640.10">
    <property type="entry name" value="Actin, Chain A, domain 4"/>
    <property type="match status" value="1"/>
</dbReference>
<dbReference type="InterPro" id="IPR018181">
    <property type="entry name" value="Heat_shock_70_CS"/>
</dbReference>
<dbReference type="Gene3D" id="3.30.30.30">
    <property type="match status" value="1"/>
</dbReference>
<dbReference type="InterPro" id="IPR013126">
    <property type="entry name" value="Hsp_70_fam"/>
</dbReference>
<dbReference type="AlphaFoldDB" id="A0A8C5ABZ8"/>
<keyword evidence="3 5" id="KW-0067">ATP-binding</keyword>
<dbReference type="NCBIfam" id="NF001413">
    <property type="entry name" value="PRK00290.1"/>
    <property type="match status" value="1"/>
</dbReference>
<dbReference type="Proteomes" id="UP000694546">
    <property type="component" value="Chromosome 7"/>
</dbReference>
<dbReference type="SUPFAM" id="SSF53067">
    <property type="entry name" value="Actin-like ATPase domain"/>
    <property type="match status" value="2"/>
</dbReference>
<keyword evidence="8" id="KW-1185">Reference proteome</keyword>
<dbReference type="Gene3D" id="1.20.1270.10">
    <property type="match status" value="1"/>
</dbReference>
<proteinExistence type="inferred from homology"/>
<reference evidence="7" key="1">
    <citation type="submission" date="2025-08" db="UniProtKB">
        <authorList>
            <consortium name="Ensembl"/>
        </authorList>
    </citation>
    <scope>IDENTIFICATION</scope>
</reference>
<dbReference type="PROSITE" id="PS00329">
    <property type="entry name" value="HSP70_2"/>
    <property type="match status" value="1"/>
</dbReference>
<dbReference type="PROSITE" id="PS01036">
    <property type="entry name" value="HSP70_3"/>
    <property type="match status" value="1"/>
</dbReference>